<dbReference type="Pfam" id="PF00884">
    <property type="entry name" value="Sulfatase"/>
    <property type="match status" value="1"/>
</dbReference>
<name>A0A7X1B194_9BACT</name>
<dbReference type="PANTHER" id="PTHR45953:SF1">
    <property type="entry name" value="IDURONATE 2-SULFATASE"/>
    <property type="match status" value="1"/>
</dbReference>
<proteinExistence type="predicted"/>
<dbReference type="Proteomes" id="UP000525652">
    <property type="component" value="Unassembled WGS sequence"/>
</dbReference>
<protein>
    <submittedName>
        <fullName evidence="4">Sulfatase</fullName>
    </submittedName>
</protein>
<dbReference type="InterPro" id="IPR000917">
    <property type="entry name" value="Sulfatase_N"/>
</dbReference>
<evidence type="ECO:0000259" key="3">
    <source>
        <dbReference type="Pfam" id="PF00884"/>
    </source>
</evidence>
<dbReference type="RefSeq" id="WP_185693291.1">
    <property type="nucleotide sequence ID" value="NZ_JACHVA010000101.1"/>
</dbReference>
<dbReference type="EMBL" id="JACHVA010000101">
    <property type="protein sequence ID" value="MBC2602625.1"/>
    <property type="molecule type" value="Genomic_DNA"/>
</dbReference>
<sequence>MPVNNVLLMIADDWSPIAGCYGDPIAHTPHIDKLARQSTVFDRAFCTTPSCAASRANILTGQYSHTHGQYGHCQGIHGFRTLPSMKTLPEVLRSTPVTSALAGKTHFAPDESYPFDFRRELMKPELAKFSNQHLSDAIEDCLDAIGSKQFFLLTASGYPHRIGGDFDPNFATQEFSGIDKSYNPETIPIPEYLPDTPAVRDDLCEYYRYITRFDDFVGKTLSALEQKDRLRDTLVILLSDHGMPFPGAKASSFEAGHNCPLIISHPDIKGGSHTQSLVNWCDILPTILEALRVPLEQWPENMPGRSLLPILEDPDAKEWLKPVAYSHSFHEIVNYFPYRALRGPRYKYIRNLAYQSPLPLPTDLFDSPAYHAILSTGGSAERTQERLLHHDREGFYDLEEDPFEKRNLINDPELQGLIESYRQQLTKLRRETNDPWLEVDFQEGDLPQRHNNMDLESEKRLIR</sequence>
<dbReference type="SUPFAM" id="SSF53649">
    <property type="entry name" value="Alkaline phosphatase-like"/>
    <property type="match status" value="1"/>
</dbReference>
<reference evidence="4 5" key="1">
    <citation type="submission" date="2020-07" db="EMBL/GenBank/DDBJ databases">
        <authorList>
            <person name="Feng X."/>
        </authorList>
    </citation>
    <scope>NUCLEOTIDE SEQUENCE [LARGE SCALE GENOMIC DNA]</scope>
    <source>
        <strain evidence="4 5">JCM14086</strain>
    </source>
</reference>
<evidence type="ECO:0000313" key="4">
    <source>
        <dbReference type="EMBL" id="MBC2602625.1"/>
    </source>
</evidence>
<organism evidence="4 5">
    <name type="scientific">Puniceicoccus vermicola</name>
    <dbReference type="NCBI Taxonomy" id="388746"/>
    <lineage>
        <taxon>Bacteria</taxon>
        <taxon>Pseudomonadati</taxon>
        <taxon>Verrucomicrobiota</taxon>
        <taxon>Opitutia</taxon>
        <taxon>Puniceicoccales</taxon>
        <taxon>Puniceicoccaceae</taxon>
        <taxon>Puniceicoccus</taxon>
    </lineage>
</organism>
<feature type="domain" description="Sulfatase N-terminal" evidence="3">
    <location>
        <begin position="5"/>
        <end position="291"/>
    </location>
</feature>
<evidence type="ECO:0000256" key="2">
    <source>
        <dbReference type="ARBA" id="ARBA00022801"/>
    </source>
</evidence>
<comment type="caution">
    <text evidence="4">The sequence shown here is derived from an EMBL/GenBank/DDBJ whole genome shotgun (WGS) entry which is preliminary data.</text>
</comment>
<dbReference type="PANTHER" id="PTHR45953">
    <property type="entry name" value="IDURONATE 2-SULFATASE"/>
    <property type="match status" value="1"/>
</dbReference>
<dbReference type="GO" id="GO:0046872">
    <property type="term" value="F:metal ion binding"/>
    <property type="evidence" value="ECO:0007669"/>
    <property type="project" value="UniProtKB-KW"/>
</dbReference>
<dbReference type="CDD" id="cd16027">
    <property type="entry name" value="SGSH"/>
    <property type="match status" value="1"/>
</dbReference>
<keyword evidence="2" id="KW-0378">Hydrolase</keyword>
<evidence type="ECO:0000313" key="5">
    <source>
        <dbReference type="Proteomes" id="UP000525652"/>
    </source>
</evidence>
<keyword evidence="1" id="KW-0479">Metal-binding</keyword>
<accession>A0A7X1B194</accession>
<keyword evidence="5" id="KW-1185">Reference proteome</keyword>
<evidence type="ECO:0000256" key="1">
    <source>
        <dbReference type="ARBA" id="ARBA00022723"/>
    </source>
</evidence>
<dbReference type="GO" id="GO:0008484">
    <property type="term" value="F:sulfuric ester hydrolase activity"/>
    <property type="evidence" value="ECO:0007669"/>
    <property type="project" value="TreeGrafter"/>
</dbReference>
<dbReference type="Gene3D" id="3.40.720.10">
    <property type="entry name" value="Alkaline Phosphatase, subunit A"/>
    <property type="match status" value="1"/>
</dbReference>
<dbReference type="AlphaFoldDB" id="A0A7X1B194"/>
<dbReference type="InterPro" id="IPR017850">
    <property type="entry name" value="Alkaline_phosphatase_core_sf"/>
</dbReference>
<dbReference type="GO" id="GO:0005737">
    <property type="term" value="C:cytoplasm"/>
    <property type="evidence" value="ECO:0007669"/>
    <property type="project" value="TreeGrafter"/>
</dbReference>
<gene>
    <name evidence="4" type="ORF">H5P30_12655</name>
</gene>